<accession>A0A9D6QVU6</accession>
<evidence type="ECO:0000313" key="2">
    <source>
        <dbReference type="Proteomes" id="UP000808388"/>
    </source>
</evidence>
<dbReference type="InterPro" id="IPR043722">
    <property type="entry name" value="DUF5663"/>
</dbReference>
<gene>
    <name evidence="1" type="ORF">HY220_03970</name>
</gene>
<reference evidence="1" key="1">
    <citation type="submission" date="2020-07" db="EMBL/GenBank/DDBJ databases">
        <title>Huge and variable diversity of episymbiotic CPR bacteria and DPANN archaea in groundwater ecosystems.</title>
        <authorList>
            <person name="He C.Y."/>
            <person name="Keren R."/>
            <person name="Whittaker M."/>
            <person name="Farag I.F."/>
            <person name="Doudna J."/>
            <person name="Cate J.H.D."/>
            <person name="Banfield J.F."/>
        </authorList>
    </citation>
    <scope>NUCLEOTIDE SEQUENCE</scope>
    <source>
        <strain evidence="1">NC_groundwater_972_Pr1_S-0.2um_49_27</strain>
    </source>
</reference>
<name>A0A9D6QVU6_9BACT</name>
<sequence>MTIDQKTLRQALQGNIIEELGLESLSLEKKEALLESMADLVEARLMVYIGEKLSKAERSEFDRVLNQNEVEAMGWLEQRGISFSDLLVREIAKVKAQLIERAEKSS</sequence>
<comment type="caution">
    <text evidence="1">The sequence shown here is derived from an EMBL/GenBank/DDBJ whole genome shotgun (WGS) entry which is preliminary data.</text>
</comment>
<evidence type="ECO:0000313" key="1">
    <source>
        <dbReference type="EMBL" id="MBI3627865.1"/>
    </source>
</evidence>
<dbReference type="Proteomes" id="UP000808388">
    <property type="component" value="Unassembled WGS sequence"/>
</dbReference>
<proteinExistence type="predicted"/>
<dbReference type="Pfam" id="PF18908">
    <property type="entry name" value="DUF5663"/>
    <property type="match status" value="1"/>
</dbReference>
<protein>
    <submittedName>
        <fullName evidence="1">Uncharacterized protein</fullName>
    </submittedName>
</protein>
<organism evidence="1 2">
    <name type="scientific">Candidatus Sungiibacteriota bacterium</name>
    <dbReference type="NCBI Taxonomy" id="2750080"/>
    <lineage>
        <taxon>Bacteria</taxon>
        <taxon>Candidatus Sungiibacteriota</taxon>
    </lineage>
</organism>
<dbReference type="AlphaFoldDB" id="A0A9D6QVU6"/>
<dbReference type="EMBL" id="JACQCQ010000013">
    <property type="protein sequence ID" value="MBI3627865.1"/>
    <property type="molecule type" value="Genomic_DNA"/>
</dbReference>